<dbReference type="PANTHER" id="PTHR31180:SF3">
    <property type="entry name" value="EXPRESSED SEQUENCE EH456644"/>
    <property type="match status" value="1"/>
</dbReference>
<keyword evidence="4" id="KW-0969">Cilium</keyword>
<accession>A0A553PUR5</accession>
<name>A0A553PUR5_9TELE</name>
<proteinExistence type="predicted"/>
<dbReference type="GO" id="GO:0005930">
    <property type="term" value="C:axoneme"/>
    <property type="evidence" value="ECO:0007669"/>
    <property type="project" value="UniProtKB-ARBA"/>
</dbReference>
<keyword evidence="3" id="KW-0282">Flagellum</keyword>
<dbReference type="AlphaFoldDB" id="A0A553PUR5"/>
<keyword evidence="2" id="KW-0963">Cytoplasm</keyword>
<dbReference type="Pfam" id="PF06608">
    <property type="entry name" value="CFAP68"/>
    <property type="match status" value="1"/>
</dbReference>
<evidence type="ECO:0000256" key="7">
    <source>
        <dbReference type="ARBA" id="ARBA00035003"/>
    </source>
</evidence>
<dbReference type="GO" id="GO:0030317">
    <property type="term" value="P:flagellated sperm motility"/>
    <property type="evidence" value="ECO:0007669"/>
    <property type="project" value="InterPro"/>
</dbReference>
<evidence type="ECO:0000256" key="8">
    <source>
        <dbReference type="ARBA" id="ARBA00046435"/>
    </source>
</evidence>
<keyword evidence="6" id="KW-0966">Cell projection</keyword>
<feature type="region of interest" description="Disordered" evidence="9">
    <location>
        <begin position="140"/>
        <end position="172"/>
    </location>
</feature>
<evidence type="ECO:0000256" key="1">
    <source>
        <dbReference type="ARBA" id="ARBA00004611"/>
    </source>
</evidence>
<reference evidence="10 11" key="1">
    <citation type="journal article" date="2019" name="Sci. Data">
        <title>Hybrid genome assembly and annotation of Danionella translucida.</title>
        <authorList>
            <person name="Kadobianskyi M."/>
            <person name="Schulze L."/>
            <person name="Schuelke M."/>
            <person name="Judkewitz B."/>
        </authorList>
    </citation>
    <scope>NUCLEOTIDE SEQUENCE [LARGE SCALE GENOMIC DNA]</scope>
    <source>
        <strain evidence="10 11">Bolton</strain>
    </source>
</reference>
<comment type="subunit">
    <text evidence="8">Microtubule inner protein component of sperm flagellar doublet microtubules.</text>
</comment>
<comment type="function">
    <text evidence="7">Microtubule inner protein (MIP) part of the dynein-decorated doublet microtubules (DMTs) in cilia axoneme, which is required for motile cilia beating.</text>
</comment>
<evidence type="ECO:0000313" key="10">
    <source>
        <dbReference type="EMBL" id="TRY81404.1"/>
    </source>
</evidence>
<dbReference type="Proteomes" id="UP000316079">
    <property type="component" value="Unassembled WGS sequence"/>
</dbReference>
<evidence type="ECO:0000256" key="9">
    <source>
        <dbReference type="SAM" id="MobiDB-lite"/>
    </source>
</evidence>
<evidence type="ECO:0000256" key="5">
    <source>
        <dbReference type="ARBA" id="ARBA00023212"/>
    </source>
</evidence>
<gene>
    <name evidence="10" type="ORF">DNTS_032838</name>
</gene>
<dbReference type="PANTHER" id="PTHR31180">
    <property type="entry name" value="CILIA- AND FLAGELLA-ASSOCIATED PROTEIN 107-RELATED"/>
    <property type="match status" value="1"/>
</dbReference>
<feature type="compositionally biased region" description="Polar residues" evidence="9">
    <location>
        <begin position="149"/>
        <end position="161"/>
    </location>
</feature>
<dbReference type="InterPro" id="IPR009524">
    <property type="entry name" value="CFAP68"/>
</dbReference>
<dbReference type="EMBL" id="SRMA01026632">
    <property type="protein sequence ID" value="TRY81404.1"/>
    <property type="molecule type" value="Genomic_DNA"/>
</dbReference>
<evidence type="ECO:0000313" key="11">
    <source>
        <dbReference type="Proteomes" id="UP000316079"/>
    </source>
</evidence>
<dbReference type="STRING" id="623744.A0A553PUR5"/>
<comment type="subcellular location">
    <subcellularLocation>
        <location evidence="1">Cytoplasm</location>
        <location evidence="1">Cytoskeleton</location>
        <location evidence="1">Flagellum axoneme</location>
    </subcellularLocation>
</comment>
<protein>
    <submittedName>
        <fullName evidence="10">Uncharacterized protein</fullName>
    </submittedName>
</protein>
<feature type="region of interest" description="Disordered" evidence="9">
    <location>
        <begin position="99"/>
        <end position="127"/>
    </location>
</feature>
<evidence type="ECO:0000256" key="3">
    <source>
        <dbReference type="ARBA" id="ARBA00022846"/>
    </source>
</evidence>
<evidence type="ECO:0000256" key="2">
    <source>
        <dbReference type="ARBA" id="ARBA00022490"/>
    </source>
</evidence>
<dbReference type="GO" id="GO:0005634">
    <property type="term" value="C:nucleus"/>
    <property type="evidence" value="ECO:0007669"/>
    <property type="project" value="InterPro"/>
</dbReference>
<organism evidence="10 11">
    <name type="scientific">Danionella cerebrum</name>
    <dbReference type="NCBI Taxonomy" id="2873325"/>
    <lineage>
        <taxon>Eukaryota</taxon>
        <taxon>Metazoa</taxon>
        <taxon>Chordata</taxon>
        <taxon>Craniata</taxon>
        <taxon>Vertebrata</taxon>
        <taxon>Euteleostomi</taxon>
        <taxon>Actinopterygii</taxon>
        <taxon>Neopterygii</taxon>
        <taxon>Teleostei</taxon>
        <taxon>Ostariophysi</taxon>
        <taxon>Cypriniformes</taxon>
        <taxon>Danionidae</taxon>
        <taxon>Danioninae</taxon>
        <taxon>Danionella</taxon>
    </lineage>
</organism>
<comment type="caution">
    <text evidence="10">The sequence shown here is derived from an EMBL/GenBank/DDBJ whole genome shotgun (WGS) entry which is preliminary data.</text>
</comment>
<evidence type="ECO:0000256" key="6">
    <source>
        <dbReference type="ARBA" id="ARBA00023273"/>
    </source>
</evidence>
<sequence length="172" mass="20063">MLSKKSKRISWVRDSHAFHHMIRASGQSEVWWDYSDVAKFHQYGWRCSTNEDSYSSSTLIGNWSEERCGARRAEAMLRPLPNQFSHCFETTYDCSFKKDDTRPNNSAPEKVSGRFLGPQPELRSPGDRFVPDTIYRVDFKIPEGKQESRPQSPSVKGNQNWEHWPEKFTTLN</sequence>
<keyword evidence="5" id="KW-0206">Cytoskeleton</keyword>
<dbReference type="InterPro" id="IPR037662">
    <property type="entry name" value="CFAP68/107"/>
</dbReference>
<dbReference type="OrthoDB" id="9970063at2759"/>
<keyword evidence="11" id="KW-1185">Reference proteome</keyword>
<evidence type="ECO:0000256" key="4">
    <source>
        <dbReference type="ARBA" id="ARBA00023069"/>
    </source>
</evidence>